<name>A0ABY5SQT2_9MICO</name>
<dbReference type="InterPro" id="IPR000836">
    <property type="entry name" value="PRTase_dom"/>
</dbReference>
<dbReference type="InterPro" id="IPR029057">
    <property type="entry name" value="PRTase-like"/>
</dbReference>
<dbReference type="CDD" id="cd06223">
    <property type="entry name" value="PRTases_typeI"/>
    <property type="match status" value="1"/>
</dbReference>
<dbReference type="Proteomes" id="UP001064879">
    <property type="component" value="Chromosome"/>
</dbReference>
<accession>A0ABY5SQT2</accession>
<sequence length="280" mass="30509">MPAEAALMIAGPAVDRLTAVPGRVHDVLLRRSSPHADLRLYLSADTDAPLRHLEYCFAGDFDYEAVPERRRPRFNVATRWRGAELPYAAEDLITLLNQTLSLPSQGSLDLVTVLDWSAVAAGRMIDSGQERQARTPGELMLRARRRTTHPRMGALAIGALVAEMARVISDHPAYRDAAVIIGGPDSLEDEPNLRTQIAQELAEVTEKELVILRWPVWQISGSAPLMSSLDRRLHGTAIVVDDVWTDGATMSAVGQLARASGADKAFGLAATIAHATEHRT</sequence>
<evidence type="ECO:0000313" key="1">
    <source>
        <dbReference type="EMBL" id="UVI36847.1"/>
    </source>
</evidence>
<proteinExistence type="predicted"/>
<gene>
    <name evidence="1" type="ORF">L1F31_04080</name>
</gene>
<keyword evidence="1" id="KW-0808">Transferase</keyword>
<evidence type="ECO:0000313" key="2">
    <source>
        <dbReference type="Proteomes" id="UP001064879"/>
    </source>
</evidence>
<reference evidence="1" key="1">
    <citation type="submission" date="2022-03" db="EMBL/GenBank/DDBJ databases">
        <title>Brevibacterium spongiae sp. nov., isolated from marine sponge.</title>
        <authorList>
            <person name="Li Z."/>
            <person name="Zhang M."/>
        </authorList>
    </citation>
    <scope>NUCLEOTIDE SEQUENCE</scope>
    <source>
        <strain evidence="1">WHS-Z9</strain>
    </source>
</reference>
<keyword evidence="2" id="KW-1185">Reference proteome</keyword>
<dbReference type="RefSeq" id="WP_265419413.1">
    <property type="nucleotide sequence ID" value="NZ_CP093443.1"/>
</dbReference>
<dbReference type="Gene3D" id="3.40.50.2020">
    <property type="match status" value="1"/>
</dbReference>
<dbReference type="SUPFAM" id="SSF53271">
    <property type="entry name" value="PRTase-like"/>
    <property type="match status" value="1"/>
</dbReference>
<protein>
    <submittedName>
        <fullName evidence="1">Phosphoribosyltransferase</fullName>
    </submittedName>
</protein>
<organism evidence="1 2">
    <name type="scientific">Brevibacterium spongiae</name>
    <dbReference type="NCBI Taxonomy" id="2909672"/>
    <lineage>
        <taxon>Bacteria</taxon>
        <taxon>Bacillati</taxon>
        <taxon>Actinomycetota</taxon>
        <taxon>Actinomycetes</taxon>
        <taxon>Micrococcales</taxon>
        <taxon>Brevibacteriaceae</taxon>
        <taxon>Brevibacterium</taxon>
    </lineage>
</organism>
<keyword evidence="1" id="KW-0328">Glycosyltransferase</keyword>
<dbReference type="GO" id="GO:0016757">
    <property type="term" value="F:glycosyltransferase activity"/>
    <property type="evidence" value="ECO:0007669"/>
    <property type="project" value="UniProtKB-KW"/>
</dbReference>
<dbReference type="EMBL" id="CP093443">
    <property type="protein sequence ID" value="UVI36847.1"/>
    <property type="molecule type" value="Genomic_DNA"/>
</dbReference>